<protein>
    <submittedName>
        <fullName evidence="2">DNA damage-binding protein 1a</fullName>
    </submittedName>
</protein>
<feature type="non-terminal residue" evidence="2">
    <location>
        <position position="283"/>
    </location>
</feature>
<dbReference type="PANTHER" id="PTHR10644">
    <property type="entry name" value="DNA REPAIR/RNA PROCESSING CPSF FAMILY"/>
    <property type="match status" value="1"/>
</dbReference>
<gene>
    <name evidence="2" type="primary">DDB1A_2</name>
    <name evidence="2" type="ORF">HK097_006771</name>
</gene>
<dbReference type="Proteomes" id="UP001212841">
    <property type="component" value="Unassembled WGS sequence"/>
</dbReference>
<reference evidence="2" key="1">
    <citation type="submission" date="2020-05" db="EMBL/GenBank/DDBJ databases">
        <title>Phylogenomic resolution of chytrid fungi.</title>
        <authorList>
            <person name="Stajich J.E."/>
            <person name="Amses K."/>
            <person name="Simmons R."/>
            <person name="Seto K."/>
            <person name="Myers J."/>
            <person name="Bonds A."/>
            <person name="Quandt C.A."/>
            <person name="Barry K."/>
            <person name="Liu P."/>
            <person name="Grigoriev I."/>
            <person name="Longcore J.E."/>
            <person name="James T.Y."/>
        </authorList>
    </citation>
    <scope>NUCLEOTIDE SEQUENCE</scope>
    <source>
        <strain evidence="2">JEL0318</strain>
    </source>
</reference>
<evidence type="ECO:0000259" key="1">
    <source>
        <dbReference type="Pfam" id="PF10433"/>
    </source>
</evidence>
<dbReference type="InterPro" id="IPR050358">
    <property type="entry name" value="RSE1/DDB1/CFT1"/>
</dbReference>
<feature type="non-terminal residue" evidence="2">
    <location>
        <position position="1"/>
    </location>
</feature>
<dbReference type="Gene3D" id="2.130.10.10">
    <property type="entry name" value="YVTN repeat-like/Quinoprotein amine dehydrogenase"/>
    <property type="match status" value="1"/>
</dbReference>
<comment type="caution">
    <text evidence="2">The sequence shown here is derived from an EMBL/GenBank/DDBJ whole genome shotgun (WGS) entry which is preliminary data.</text>
</comment>
<dbReference type="InterPro" id="IPR015943">
    <property type="entry name" value="WD40/YVTN_repeat-like_dom_sf"/>
</dbReference>
<proteinExistence type="predicted"/>
<sequence>LEDLHTISLTILHHPSPKPILAILTQDTKETRYLKHFIIDTARKELIPYVNLPPVVCESGATFVIPVPEAVGGGLLVVGEGSVMYVCEGGGERVSVGVLPTVFKCYEQLDEEGTRYLLGDYLGGLHVLVLFSEGGSVRSLRVQKLGEVNLTLSFDRFLVLSPAANEVTFQNYPSGKQISTPSSITYLDAGHVYIGSHFGDSQLISLRTTPILVPSFTSISSTTTTTTVPSYINLLQEFTNLAPILDFVVTEPEQGGQGMVVACCGAGKDGTLRVVRNGVQVGE</sequence>
<feature type="domain" description="RSE1/DDB1/CPSF1 first beta-propeller" evidence="1">
    <location>
        <begin position="2"/>
        <end position="149"/>
    </location>
</feature>
<organism evidence="2 3">
    <name type="scientific">Rhizophlyctis rosea</name>
    <dbReference type="NCBI Taxonomy" id="64517"/>
    <lineage>
        <taxon>Eukaryota</taxon>
        <taxon>Fungi</taxon>
        <taxon>Fungi incertae sedis</taxon>
        <taxon>Chytridiomycota</taxon>
        <taxon>Chytridiomycota incertae sedis</taxon>
        <taxon>Chytridiomycetes</taxon>
        <taxon>Rhizophlyctidales</taxon>
        <taxon>Rhizophlyctidaceae</taxon>
        <taxon>Rhizophlyctis</taxon>
    </lineage>
</organism>
<dbReference type="Pfam" id="PF10433">
    <property type="entry name" value="Beta-prop_RSE1_1st"/>
    <property type="match status" value="1"/>
</dbReference>
<keyword evidence="3" id="KW-1185">Reference proteome</keyword>
<dbReference type="EMBL" id="JADGJD010003195">
    <property type="protein sequence ID" value="KAJ3025018.1"/>
    <property type="molecule type" value="Genomic_DNA"/>
</dbReference>
<evidence type="ECO:0000313" key="3">
    <source>
        <dbReference type="Proteomes" id="UP001212841"/>
    </source>
</evidence>
<name>A0AAD5RZG2_9FUNG</name>
<evidence type="ECO:0000313" key="2">
    <source>
        <dbReference type="EMBL" id="KAJ3025018.1"/>
    </source>
</evidence>
<dbReference type="AlphaFoldDB" id="A0AAD5RZG2"/>
<accession>A0AAD5RZG2</accession>
<dbReference type="InterPro" id="IPR018846">
    <property type="entry name" value="Beta-prop_RSE1/DDB1/CPSF1_1st"/>
</dbReference>